<name>A0A0A0EET5_9RHOB</name>
<keyword evidence="4" id="KW-1185">Reference proteome</keyword>
<dbReference type="SMART" id="SM00028">
    <property type="entry name" value="TPR"/>
    <property type="match status" value="2"/>
</dbReference>
<organism evidence="3 4">
    <name type="scientific">Pseudooceanicola atlanticus</name>
    <dbReference type="NCBI Taxonomy" id="1461694"/>
    <lineage>
        <taxon>Bacteria</taxon>
        <taxon>Pseudomonadati</taxon>
        <taxon>Pseudomonadota</taxon>
        <taxon>Alphaproteobacteria</taxon>
        <taxon>Rhodobacterales</taxon>
        <taxon>Paracoccaceae</taxon>
        <taxon>Pseudooceanicola</taxon>
    </lineage>
</organism>
<dbReference type="AlphaFoldDB" id="A0A0A0EET5"/>
<dbReference type="InterPro" id="IPR011990">
    <property type="entry name" value="TPR-like_helical_dom_sf"/>
</dbReference>
<gene>
    <name evidence="3" type="ORF">ATO9_05485</name>
</gene>
<dbReference type="PROSITE" id="PS50005">
    <property type="entry name" value="TPR"/>
    <property type="match status" value="1"/>
</dbReference>
<dbReference type="Gene3D" id="1.25.40.10">
    <property type="entry name" value="Tetratricopeptide repeat domain"/>
    <property type="match status" value="1"/>
</dbReference>
<dbReference type="Proteomes" id="UP000030004">
    <property type="component" value="Unassembled WGS sequence"/>
</dbReference>
<dbReference type="SUPFAM" id="SSF48452">
    <property type="entry name" value="TPR-like"/>
    <property type="match status" value="1"/>
</dbReference>
<dbReference type="eggNOG" id="COG0457">
    <property type="taxonomic scope" value="Bacteria"/>
</dbReference>
<proteinExistence type="predicted"/>
<feature type="chain" id="PRO_5001962145" evidence="2">
    <location>
        <begin position="20"/>
        <end position="188"/>
    </location>
</feature>
<comment type="caution">
    <text evidence="3">The sequence shown here is derived from an EMBL/GenBank/DDBJ whole genome shotgun (WGS) entry which is preliminary data.</text>
</comment>
<dbReference type="PROSITE" id="PS51257">
    <property type="entry name" value="PROKAR_LIPOPROTEIN"/>
    <property type="match status" value="1"/>
</dbReference>
<sequence>MIRTTLTVLTLALALSGCARVFPAKVDKDSPFAPGVDYRKEAVDGLTVGNRLLANKEYNLALDAFTRAAMEEGFTGETYAGLGAANFGLGRLGQAEKQLREAVKSPEAPPEAWNNLGLVLIEKGELPEAVEVLRRAFALSNGQNDEIRENLRLALAMQGKNDYDPDVEQELDLVQSGKGQYRLHQQVP</sequence>
<keyword evidence="2" id="KW-0732">Signal</keyword>
<dbReference type="STRING" id="1461694.ATO9_05485"/>
<feature type="signal peptide" evidence="2">
    <location>
        <begin position="1"/>
        <end position="19"/>
    </location>
</feature>
<dbReference type="RefSeq" id="WP_043746387.1">
    <property type="nucleotide sequence ID" value="NZ_AQQX01000002.1"/>
</dbReference>
<feature type="repeat" description="TPR" evidence="1">
    <location>
        <begin position="110"/>
        <end position="143"/>
    </location>
</feature>
<evidence type="ECO:0000313" key="3">
    <source>
        <dbReference type="EMBL" id="KGM49476.1"/>
    </source>
</evidence>
<keyword evidence="1" id="KW-0802">TPR repeat</keyword>
<evidence type="ECO:0000313" key="4">
    <source>
        <dbReference type="Proteomes" id="UP000030004"/>
    </source>
</evidence>
<dbReference type="InterPro" id="IPR019734">
    <property type="entry name" value="TPR_rpt"/>
</dbReference>
<protein>
    <submittedName>
        <fullName evidence="3">Uncharacterized protein</fullName>
    </submittedName>
</protein>
<evidence type="ECO:0000256" key="1">
    <source>
        <dbReference type="PROSITE-ProRule" id="PRU00339"/>
    </source>
</evidence>
<evidence type="ECO:0000256" key="2">
    <source>
        <dbReference type="SAM" id="SignalP"/>
    </source>
</evidence>
<dbReference type="Pfam" id="PF13432">
    <property type="entry name" value="TPR_16"/>
    <property type="match status" value="1"/>
</dbReference>
<dbReference type="OrthoDB" id="495305at2"/>
<accession>A0A0A0EET5</accession>
<dbReference type="EMBL" id="AQQX01000002">
    <property type="protein sequence ID" value="KGM49476.1"/>
    <property type="molecule type" value="Genomic_DNA"/>
</dbReference>
<reference evidence="3 4" key="1">
    <citation type="journal article" date="2015" name="Antonie Van Leeuwenhoek">
        <title>Pseudooceanicola atlanticus gen. nov. sp. nov., isolated from surface seawater of the Atlantic Ocean and reclassification of Oceanicola batsensis, Oceanicola marinus, Oceanicola nitratireducens, Oceanicola nanhaiensis, Oceanicola antarcticus and Oceanicola flagellatus, as Pseudooceanicola batsensis comb. nov., Pseudooceanicola marinus comb. nov., Pseudooceanicola nitratireducens comb. nov., Pseudooceanicola nanhaiensis comb. nov., Pseudooceanicola antarcticus comb. nov., and Pseudooceanicola flagellatus comb. nov.</title>
        <authorList>
            <person name="Lai Q."/>
            <person name="Li G."/>
            <person name="Liu X."/>
            <person name="Du Y."/>
            <person name="Sun F."/>
            <person name="Shao Z."/>
        </authorList>
    </citation>
    <scope>NUCLEOTIDE SEQUENCE [LARGE SCALE GENOMIC DNA]</scope>
    <source>
        <strain evidence="3 4">22II-s11g</strain>
    </source>
</reference>